<evidence type="ECO:0000313" key="1">
    <source>
        <dbReference type="EMBL" id="KAH8011064.1"/>
    </source>
</evidence>
<reference evidence="1" key="1">
    <citation type="submission" date="2021-08" db="EMBL/GenBank/DDBJ databases">
        <title>The first chromosome-level gecko genome reveals the dynamic sex chromosomes of Neotropical dwarf geckos (Sphaerodactylidae: Sphaerodactylus).</title>
        <authorList>
            <person name="Pinto B.J."/>
            <person name="Keating S.E."/>
            <person name="Gamble T."/>
        </authorList>
    </citation>
    <scope>NUCLEOTIDE SEQUENCE</scope>
    <source>
        <strain evidence="1">TG3544</strain>
    </source>
</reference>
<dbReference type="EMBL" id="CM037624">
    <property type="protein sequence ID" value="KAH8011064.1"/>
    <property type="molecule type" value="Genomic_DNA"/>
</dbReference>
<name>A0ACB8FVJ7_9SAUR</name>
<keyword evidence="1" id="KW-0401">Integrin</keyword>
<accession>A0ACB8FVJ7</accession>
<proteinExistence type="predicted"/>
<organism evidence="1 2">
    <name type="scientific">Sphaerodactylus townsendi</name>
    <dbReference type="NCBI Taxonomy" id="933632"/>
    <lineage>
        <taxon>Eukaryota</taxon>
        <taxon>Metazoa</taxon>
        <taxon>Chordata</taxon>
        <taxon>Craniata</taxon>
        <taxon>Vertebrata</taxon>
        <taxon>Euteleostomi</taxon>
        <taxon>Lepidosauria</taxon>
        <taxon>Squamata</taxon>
        <taxon>Bifurcata</taxon>
        <taxon>Gekkota</taxon>
        <taxon>Sphaerodactylidae</taxon>
        <taxon>Sphaerodactylus</taxon>
    </lineage>
</organism>
<comment type="caution">
    <text evidence="1">The sequence shown here is derived from an EMBL/GenBank/DDBJ whole genome shotgun (WGS) entry which is preliminary data.</text>
</comment>
<keyword evidence="2" id="KW-1185">Reference proteome</keyword>
<sequence length="69" mass="7739">MRSSNKVNSNSNLIDLQIDISAVARVQIRGVSHPPQIVLPIHNWEPKEEPTKEDDIGPLVEHIYEVSAI</sequence>
<gene>
    <name evidence="1" type="primary">ITGA8_1</name>
    <name evidence="1" type="ORF">K3G42_018089</name>
</gene>
<dbReference type="Proteomes" id="UP000827872">
    <property type="component" value="Linkage Group LG11"/>
</dbReference>
<evidence type="ECO:0000313" key="2">
    <source>
        <dbReference type="Proteomes" id="UP000827872"/>
    </source>
</evidence>
<protein>
    <submittedName>
        <fullName evidence="1">Integrin subunit alpha 8</fullName>
    </submittedName>
</protein>